<organism evidence="5 6">
    <name type="scientific">Burkholderia humptydooensis</name>
    <dbReference type="NCBI Taxonomy" id="430531"/>
    <lineage>
        <taxon>Bacteria</taxon>
        <taxon>Pseudomonadati</taxon>
        <taxon>Pseudomonadota</taxon>
        <taxon>Betaproteobacteria</taxon>
        <taxon>Burkholderiales</taxon>
        <taxon>Burkholderiaceae</taxon>
        <taxon>Burkholderia</taxon>
        <taxon>pseudomallei group</taxon>
    </lineage>
</organism>
<dbReference type="Pfam" id="PF04198">
    <property type="entry name" value="Sugar-bind"/>
    <property type="match status" value="1"/>
</dbReference>
<dbReference type="Gene3D" id="1.10.10.10">
    <property type="entry name" value="Winged helix-like DNA-binding domain superfamily/Winged helix DNA-binding domain"/>
    <property type="match status" value="1"/>
</dbReference>
<keyword evidence="2" id="KW-0805">Transcription regulation</keyword>
<dbReference type="Proteomes" id="UP000594943">
    <property type="component" value="Plasmid unnamed"/>
</dbReference>
<keyword evidence="5" id="KW-0614">Plasmid</keyword>
<dbReference type="InterPro" id="IPR036388">
    <property type="entry name" value="WH-like_DNA-bd_sf"/>
</dbReference>
<dbReference type="SUPFAM" id="SSF100950">
    <property type="entry name" value="NagB/RpiA/CoA transferase-like"/>
    <property type="match status" value="1"/>
</dbReference>
<name>A0A7U4SU94_9BURK</name>
<comment type="similarity">
    <text evidence="1">Belongs to the SorC transcriptional regulatory family.</text>
</comment>
<keyword evidence="3" id="KW-0238">DNA-binding</keyword>
<protein>
    <submittedName>
        <fullName evidence="5">Sugar-binding transcriptional regulator</fullName>
    </submittedName>
</protein>
<dbReference type="EMBL" id="CP065685">
    <property type="protein sequence ID" value="QPS42021.1"/>
    <property type="molecule type" value="Genomic_DNA"/>
</dbReference>
<dbReference type="InterPro" id="IPR051054">
    <property type="entry name" value="SorC_transcr_regulators"/>
</dbReference>
<evidence type="ECO:0000256" key="1">
    <source>
        <dbReference type="ARBA" id="ARBA00010466"/>
    </source>
</evidence>
<keyword evidence="4" id="KW-0804">Transcription</keyword>
<evidence type="ECO:0000313" key="6">
    <source>
        <dbReference type="Proteomes" id="UP000594943"/>
    </source>
</evidence>
<geneLocation type="plasmid" evidence="5 6">
    <name>unnamed</name>
</geneLocation>
<accession>A0A7T2TXT2</accession>
<dbReference type="GO" id="GO:0030246">
    <property type="term" value="F:carbohydrate binding"/>
    <property type="evidence" value="ECO:0007669"/>
    <property type="project" value="InterPro"/>
</dbReference>
<evidence type="ECO:0000256" key="3">
    <source>
        <dbReference type="ARBA" id="ARBA00023125"/>
    </source>
</evidence>
<accession>A0A7U4SU94</accession>
<dbReference type="GO" id="GO:0003677">
    <property type="term" value="F:DNA binding"/>
    <property type="evidence" value="ECO:0007669"/>
    <property type="project" value="UniProtKB-KW"/>
</dbReference>
<evidence type="ECO:0000313" key="5">
    <source>
        <dbReference type="EMBL" id="QPS42021.1"/>
    </source>
</evidence>
<evidence type="ECO:0000256" key="2">
    <source>
        <dbReference type="ARBA" id="ARBA00023015"/>
    </source>
</evidence>
<dbReference type="Gene3D" id="3.40.50.1360">
    <property type="match status" value="1"/>
</dbReference>
<dbReference type="InterPro" id="IPR007324">
    <property type="entry name" value="Sugar-bd_dom_put"/>
</dbReference>
<dbReference type="PANTHER" id="PTHR34294">
    <property type="entry name" value="TRANSCRIPTIONAL REGULATOR-RELATED"/>
    <property type="match status" value="1"/>
</dbReference>
<dbReference type="KEGG" id="bhg:I6G56_00440"/>
<dbReference type="PANTHER" id="PTHR34294:SF12">
    <property type="entry name" value="SUGAR-BINDING TRANSCRIPTIONAL REGULATOR"/>
    <property type="match status" value="1"/>
</dbReference>
<evidence type="ECO:0000256" key="4">
    <source>
        <dbReference type="ARBA" id="ARBA00023163"/>
    </source>
</evidence>
<dbReference type="InterPro" id="IPR037171">
    <property type="entry name" value="NagB/RpiA_transferase-like"/>
</dbReference>
<dbReference type="AlphaFoldDB" id="A0A7U4SU94"/>
<reference evidence="5 6" key="1">
    <citation type="submission" date="2020-12" db="EMBL/GenBank/DDBJ databases">
        <title>FDA dAtabase for Regulatory Grade micrObial Sequences (FDA-ARGOS): Supporting development and validation of Infectious Disease Dx tests.</title>
        <authorList>
            <person name="Nelson B."/>
            <person name="Plummer A."/>
            <person name="Tallon L."/>
            <person name="Sadzewicz L."/>
            <person name="Zhao X."/>
            <person name="Boylan J."/>
            <person name="Ott S."/>
            <person name="Bowen H."/>
            <person name="Vavikolanu K."/>
            <person name="Mehta A."/>
            <person name="Aluvathingal J."/>
            <person name="Nadendla S."/>
            <person name="Myers T."/>
            <person name="Yan Y."/>
            <person name="Sichtig H."/>
        </authorList>
    </citation>
    <scope>NUCLEOTIDE SEQUENCE [LARGE SCALE GENOMIC DNA]</scope>
    <source>
        <strain evidence="5 6">FDAARGOS_899</strain>
        <plasmid evidence="5 6">unnamed</plasmid>
    </source>
</reference>
<gene>
    <name evidence="5" type="ORF">I6G56_00440</name>
</gene>
<dbReference type="RefSeq" id="WP_009917199.1">
    <property type="nucleotide sequence ID" value="NZ_CP013381.1"/>
</dbReference>
<proteinExistence type="inferred from homology"/>
<sequence>MEGKTVTTDELTRLATLYYVDGLTQEDLSKQFSLSRAKIGRLLKRAQDEGIVEIRVRHHPRDTRDLERDLIQRFNIKKAIISVNHKDQDKQRELLAGLVASHLDRILANNTIVAVGMGRNINAIAEHAISSTQRSATFVCAIGGFYRGGETMNPDHISRQLAIRFGGASETLYAPALVRGLQVREELLNNDAVKSTLDKARRAHVALVGIGNINEDSNMVRAGWFASDEIAELRHLGAVGDVMGYHFIGIGGRPVVTPVQDRVIGLSLDELRQIPNVIAVASENTKTTAVLGALRTGAINTLATTEAIAQSIVSLEDATRGQSNATSTEDIAAQFGTAT</sequence>